<sequence>MQSYSTSGWRRRSNGGQSLIEIGSWFPKQMAKTTDPDLVTITAETDWRPRISSYSPGENKLSQILNNIEFHFRYLTLAGTPYHLLIGRRHPDISSCYWGWPHDESDWEKWKDRVSCEPGKARAAR</sequence>
<protein>
    <submittedName>
        <fullName evidence="1">Uncharacterized protein</fullName>
    </submittedName>
</protein>
<proteinExistence type="predicted"/>
<evidence type="ECO:0000313" key="1">
    <source>
        <dbReference type="EMBL" id="KAF2686260.1"/>
    </source>
</evidence>
<evidence type="ECO:0000313" key="2">
    <source>
        <dbReference type="Proteomes" id="UP000799291"/>
    </source>
</evidence>
<keyword evidence="2" id="KW-1185">Reference proteome</keyword>
<name>A0A6G1J7T0_9PLEO</name>
<gene>
    <name evidence="1" type="ORF">K458DRAFT_486264</name>
</gene>
<reference evidence="1" key="1">
    <citation type="journal article" date="2020" name="Stud. Mycol.">
        <title>101 Dothideomycetes genomes: a test case for predicting lifestyles and emergence of pathogens.</title>
        <authorList>
            <person name="Haridas S."/>
            <person name="Albert R."/>
            <person name="Binder M."/>
            <person name="Bloem J."/>
            <person name="Labutti K."/>
            <person name="Salamov A."/>
            <person name="Andreopoulos B."/>
            <person name="Baker S."/>
            <person name="Barry K."/>
            <person name="Bills G."/>
            <person name="Bluhm B."/>
            <person name="Cannon C."/>
            <person name="Castanera R."/>
            <person name="Culley D."/>
            <person name="Daum C."/>
            <person name="Ezra D."/>
            <person name="Gonzalez J."/>
            <person name="Henrissat B."/>
            <person name="Kuo A."/>
            <person name="Liang C."/>
            <person name="Lipzen A."/>
            <person name="Lutzoni F."/>
            <person name="Magnuson J."/>
            <person name="Mondo S."/>
            <person name="Nolan M."/>
            <person name="Ohm R."/>
            <person name="Pangilinan J."/>
            <person name="Park H.-J."/>
            <person name="Ramirez L."/>
            <person name="Alfaro M."/>
            <person name="Sun H."/>
            <person name="Tritt A."/>
            <person name="Yoshinaga Y."/>
            <person name="Zwiers L.-H."/>
            <person name="Turgeon B."/>
            <person name="Goodwin S."/>
            <person name="Spatafora J."/>
            <person name="Crous P."/>
            <person name="Grigoriev I."/>
        </authorList>
    </citation>
    <scope>NUCLEOTIDE SEQUENCE</scope>
    <source>
        <strain evidence="1">CBS 122367</strain>
    </source>
</reference>
<dbReference type="EMBL" id="MU005577">
    <property type="protein sequence ID" value="KAF2686260.1"/>
    <property type="molecule type" value="Genomic_DNA"/>
</dbReference>
<dbReference type="Proteomes" id="UP000799291">
    <property type="component" value="Unassembled WGS sequence"/>
</dbReference>
<dbReference type="AlphaFoldDB" id="A0A6G1J7T0"/>
<accession>A0A6G1J7T0</accession>
<organism evidence="1 2">
    <name type="scientific">Lentithecium fluviatile CBS 122367</name>
    <dbReference type="NCBI Taxonomy" id="1168545"/>
    <lineage>
        <taxon>Eukaryota</taxon>
        <taxon>Fungi</taxon>
        <taxon>Dikarya</taxon>
        <taxon>Ascomycota</taxon>
        <taxon>Pezizomycotina</taxon>
        <taxon>Dothideomycetes</taxon>
        <taxon>Pleosporomycetidae</taxon>
        <taxon>Pleosporales</taxon>
        <taxon>Massarineae</taxon>
        <taxon>Lentitheciaceae</taxon>
        <taxon>Lentithecium</taxon>
    </lineage>
</organism>
<dbReference type="OrthoDB" id="3944206at2759"/>